<organism evidence="2 3">
    <name type="scientific">Nonomuraea purpurea</name>
    <dbReference type="NCBI Taxonomy" id="1849276"/>
    <lineage>
        <taxon>Bacteria</taxon>
        <taxon>Bacillati</taxon>
        <taxon>Actinomycetota</taxon>
        <taxon>Actinomycetes</taxon>
        <taxon>Streptosporangiales</taxon>
        <taxon>Streptosporangiaceae</taxon>
        <taxon>Nonomuraea</taxon>
    </lineage>
</organism>
<gene>
    <name evidence="2" type="ORF">ACFOY2_53160</name>
</gene>
<sequence length="59" mass="5953">MIRDIVIRAAERAQQDGAVGPDADLDVLIDMMAGGAGPGGVANGTVPPSPTTRVPLVKN</sequence>
<comment type="caution">
    <text evidence="2">The sequence shown here is derived from an EMBL/GenBank/DDBJ whole genome shotgun (WGS) entry which is preliminary data.</text>
</comment>
<name>A0ABV8GSN6_9ACTN</name>
<evidence type="ECO:0000313" key="2">
    <source>
        <dbReference type="EMBL" id="MFC4016044.1"/>
    </source>
</evidence>
<evidence type="ECO:0000313" key="3">
    <source>
        <dbReference type="Proteomes" id="UP001595851"/>
    </source>
</evidence>
<accession>A0ABV8GSN6</accession>
<keyword evidence="3" id="KW-1185">Reference proteome</keyword>
<reference evidence="3" key="1">
    <citation type="journal article" date="2019" name="Int. J. Syst. Evol. Microbiol.">
        <title>The Global Catalogue of Microorganisms (GCM) 10K type strain sequencing project: providing services to taxonomists for standard genome sequencing and annotation.</title>
        <authorList>
            <consortium name="The Broad Institute Genomics Platform"/>
            <consortium name="The Broad Institute Genome Sequencing Center for Infectious Disease"/>
            <person name="Wu L."/>
            <person name="Ma J."/>
        </authorList>
    </citation>
    <scope>NUCLEOTIDE SEQUENCE [LARGE SCALE GENOMIC DNA]</scope>
    <source>
        <strain evidence="3">TBRC 1276</strain>
    </source>
</reference>
<feature type="region of interest" description="Disordered" evidence="1">
    <location>
        <begin position="37"/>
        <end position="59"/>
    </location>
</feature>
<evidence type="ECO:0000256" key="1">
    <source>
        <dbReference type="SAM" id="MobiDB-lite"/>
    </source>
</evidence>
<dbReference type="EMBL" id="JBHSBI010000055">
    <property type="protein sequence ID" value="MFC4016044.1"/>
    <property type="molecule type" value="Genomic_DNA"/>
</dbReference>
<dbReference type="Proteomes" id="UP001595851">
    <property type="component" value="Unassembled WGS sequence"/>
</dbReference>
<protein>
    <submittedName>
        <fullName evidence="2">Uncharacterized protein</fullName>
    </submittedName>
</protein>
<proteinExistence type="predicted"/>
<dbReference type="RefSeq" id="WP_379535840.1">
    <property type="nucleotide sequence ID" value="NZ_JBHSBI010000055.1"/>
</dbReference>